<dbReference type="EMBL" id="SBHS01000020">
    <property type="protein sequence ID" value="TWU73199.1"/>
    <property type="molecule type" value="Genomic_DNA"/>
</dbReference>
<name>A0A5C6G7D8_METRR</name>
<evidence type="ECO:0000313" key="2">
    <source>
        <dbReference type="Proteomes" id="UP000317257"/>
    </source>
</evidence>
<reference evidence="2" key="1">
    <citation type="submission" date="2018-12" db="EMBL/GenBank/DDBJ databases">
        <title>The complete genome of Metarhizium rileyi, a key fungal pathogen of Lepidoptera.</title>
        <authorList>
            <person name="Binneck E."/>
            <person name="Lastra C.C.L."/>
            <person name="Sosa-Gomez D.R."/>
        </authorList>
    </citation>
    <scope>NUCLEOTIDE SEQUENCE [LARGE SCALE GENOMIC DNA]</scope>
    <source>
        <strain evidence="2">Cep018-CH2</strain>
    </source>
</reference>
<gene>
    <name evidence="1" type="ORF">ED733_004367</name>
</gene>
<evidence type="ECO:0000313" key="1">
    <source>
        <dbReference type="EMBL" id="TWU73199.1"/>
    </source>
</evidence>
<dbReference type="Proteomes" id="UP000317257">
    <property type="component" value="Unassembled WGS sequence"/>
</dbReference>
<comment type="caution">
    <text evidence="1">The sequence shown here is derived from an EMBL/GenBank/DDBJ whole genome shotgun (WGS) entry which is preliminary data.</text>
</comment>
<dbReference type="AlphaFoldDB" id="A0A5C6G7D8"/>
<accession>A0A5C6G7D8</accession>
<sequence length="129" mass="14206">MKYVWALKTPKLRGSRTEYIHWMQDTAIDQITTTLKTDDAATKIGSIDDEKGAGRVRDEYERLQASIQERANRSDDGSFEAVKNASLVHDNIQPTIPDSWINCGGAELGIKLATEAKNAGRGTLLATGR</sequence>
<organism evidence="1 2">
    <name type="scientific">Metarhizium rileyi (strain RCEF 4871)</name>
    <name type="common">Nomuraea rileyi</name>
    <dbReference type="NCBI Taxonomy" id="1649241"/>
    <lineage>
        <taxon>Eukaryota</taxon>
        <taxon>Fungi</taxon>
        <taxon>Dikarya</taxon>
        <taxon>Ascomycota</taxon>
        <taxon>Pezizomycotina</taxon>
        <taxon>Sordariomycetes</taxon>
        <taxon>Hypocreomycetidae</taxon>
        <taxon>Hypocreales</taxon>
        <taxon>Clavicipitaceae</taxon>
        <taxon>Metarhizium</taxon>
    </lineage>
</organism>
<proteinExistence type="predicted"/>
<protein>
    <submittedName>
        <fullName evidence="1">Uncharacterized protein</fullName>
    </submittedName>
</protein>